<evidence type="ECO:0000313" key="2">
    <source>
        <dbReference type="EMBL" id="KIO34155.1"/>
    </source>
</evidence>
<protein>
    <submittedName>
        <fullName evidence="2">Uncharacterized protein</fullName>
    </submittedName>
</protein>
<dbReference type="Gene3D" id="1.25.40.10">
    <property type="entry name" value="Tetratricopeptide repeat domain"/>
    <property type="match status" value="1"/>
</dbReference>
<dbReference type="STRING" id="1051891.A0A0C3QMG7"/>
<dbReference type="AlphaFoldDB" id="A0A0C3QMG7"/>
<gene>
    <name evidence="2" type="ORF">M407DRAFT_240765</name>
</gene>
<dbReference type="InterPro" id="IPR011990">
    <property type="entry name" value="TPR-like_helical_dom_sf"/>
</dbReference>
<dbReference type="GO" id="GO:0030008">
    <property type="term" value="C:TRAPP complex"/>
    <property type="evidence" value="ECO:0007669"/>
    <property type="project" value="TreeGrafter"/>
</dbReference>
<feature type="compositionally biased region" description="Polar residues" evidence="1">
    <location>
        <begin position="50"/>
        <end position="60"/>
    </location>
</feature>
<evidence type="ECO:0000256" key="1">
    <source>
        <dbReference type="SAM" id="MobiDB-lite"/>
    </source>
</evidence>
<dbReference type="PANTHER" id="PTHR21581">
    <property type="entry name" value="D-ALANYL-D-ALANINE CARBOXYPEPTIDASE"/>
    <property type="match status" value="1"/>
</dbReference>
<dbReference type="Pfam" id="PF13432">
    <property type="entry name" value="TPR_16"/>
    <property type="match status" value="1"/>
</dbReference>
<dbReference type="HOGENOM" id="CLU_028756_0_0_1"/>
<feature type="compositionally biased region" description="Acidic residues" evidence="1">
    <location>
        <begin position="11"/>
        <end position="25"/>
    </location>
</feature>
<name>A0A0C3QMG7_9AGAM</name>
<reference evidence="2 3" key="1">
    <citation type="submission" date="2014-04" db="EMBL/GenBank/DDBJ databases">
        <authorList>
            <consortium name="DOE Joint Genome Institute"/>
            <person name="Kuo A."/>
            <person name="Girlanda M."/>
            <person name="Perotto S."/>
            <person name="Kohler A."/>
            <person name="Nagy L.G."/>
            <person name="Floudas D."/>
            <person name="Copeland A."/>
            <person name="Barry K.W."/>
            <person name="Cichocki N."/>
            <person name="Veneault-Fourrey C."/>
            <person name="LaButti K."/>
            <person name="Lindquist E.A."/>
            <person name="Lipzen A."/>
            <person name="Lundell T."/>
            <person name="Morin E."/>
            <person name="Murat C."/>
            <person name="Sun H."/>
            <person name="Tunlid A."/>
            <person name="Henrissat B."/>
            <person name="Grigoriev I.V."/>
            <person name="Hibbett D.S."/>
            <person name="Martin F."/>
            <person name="Nordberg H.P."/>
            <person name="Cantor M.N."/>
            <person name="Hua S.X."/>
        </authorList>
    </citation>
    <scope>NUCLEOTIDE SEQUENCE [LARGE SCALE GENOMIC DNA]</scope>
    <source>
        <strain evidence="2 3">MUT 4182</strain>
    </source>
</reference>
<keyword evidence="3" id="KW-1185">Reference proteome</keyword>
<dbReference type="PANTHER" id="PTHR21581:SF6">
    <property type="entry name" value="TRAFFICKING PROTEIN PARTICLE COMPLEX SUBUNIT 12"/>
    <property type="match status" value="1"/>
</dbReference>
<dbReference type="GO" id="GO:0005794">
    <property type="term" value="C:Golgi apparatus"/>
    <property type="evidence" value="ECO:0007669"/>
    <property type="project" value="TreeGrafter"/>
</dbReference>
<dbReference type="EMBL" id="KN822944">
    <property type="protein sequence ID" value="KIO34155.1"/>
    <property type="molecule type" value="Genomic_DNA"/>
</dbReference>
<evidence type="ECO:0000313" key="3">
    <source>
        <dbReference type="Proteomes" id="UP000054248"/>
    </source>
</evidence>
<reference evidence="3" key="2">
    <citation type="submission" date="2015-01" db="EMBL/GenBank/DDBJ databases">
        <title>Evolutionary Origins and Diversification of the Mycorrhizal Mutualists.</title>
        <authorList>
            <consortium name="DOE Joint Genome Institute"/>
            <consortium name="Mycorrhizal Genomics Consortium"/>
            <person name="Kohler A."/>
            <person name="Kuo A."/>
            <person name="Nagy L.G."/>
            <person name="Floudas D."/>
            <person name="Copeland A."/>
            <person name="Barry K.W."/>
            <person name="Cichocki N."/>
            <person name="Veneault-Fourrey C."/>
            <person name="LaButti K."/>
            <person name="Lindquist E.A."/>
            <person name="Lipzen A."/>
            <person name="Lundell T."/>
            <person name="Morin E."/>
            <person name="Murat C."/>
            <person name="Riley R."/>
            <person name="Ohm R."/>
            <person name="Sun H."/>
            <person name="Tunlid A."/>
            <person name="Henrissat B."/>
            <person name="Grigoriev I.V."/>
            <person name="Hibbett D.S."/>
            <person name="Martin F."/>
        </authorList>
    </citation>
    <scope>NUCLEOTIDE SEQUENCE [LARGE SCALE GENOMIC DNA]</scope>
    <source>
        <strain evidence="3">MUT 4182</strain>
    </source>
</reference>
<accession>A0A0C3QMG7</accession>
<dbReference type="SUPFAM" id="SSF48452">
    <property type="entry name" value="TPR-like"/>
    <property type="match status" value="1"/>
</dbReference>
<sequence length="484" mass="52927">MPHDNIPDPFQLEDSDEDTTSESESENTSPPQRSLTTGLGRVQPGRPPVSGSNSGLQSPLPQDVPLGSPAPVPPGIFPLPGSRVPSGSVDGRSLPAIPQTLEEQQDVPALFLPGLVSPSLFLPIPNTDQLATLLNKYITPEVRPVRDLSGTWQHADLHSLVMTNSWRALARMARDRLVDAPADDLPLIFDLWYLRLSSLVRLRLHNQASAECTNLFNVLFAIQPVMIQHYVLDTILPFELEVMFARTKYWSGDPYGYLDELYVLIAKSKKRSRAAQPGSADEEMWKERAVRVGLIMASQLLEMKDHTAATSLLLPLCRTPPPGSDEPGPSPALLSSIARVYLDAGDIDSAQTLFQRAADDPNCEETMKEINRALLASSKLDWPTAVEELQKAVAREPDNSLVANNLAVALLSVGRIDEGIRHMEAALGTSPSVVGNVEPFLFNLATLYELRTAASYDKKCELLLEVAKWAGDGLRATCLKLPPV</sequence>
<feature type="compositionally biased region" description="Pro residues" evidence="1">
    <location>
        <begin position="68"/>
        <end position="77"/>
    </location>
</feature>
<proteinExistence type="predicted"/>
<dbReference type="OrthoDB" id="428342at2759"/>
<organism evidence="2 3">
    <name type="scientific">Tulasnella calospora MUT 4182</name>
    <dbReference type="NCBI Taxonomy" id="1051891"/>
    <lineage>
        <taxon>Eukaryota</taxon>
        <taxon>Fungi</taxon>
        <taxon>Dikarya</taxon>
        <taxon>Basidiomycota</taxon>
        <taxon>Agaricomycotina</taxon>
        <taxon>Agaricomycetes</taxon>
        <taxon>Cantharellales</taxon>
        <taxon>Tulasnellaceae</taxon>
        <taxon>Tulasnella</taxon>
    </lineage>
</organism>
<feature type="region of interest" description="Disordered" evidence="1">
    <location>
        <begin position="1"/>
        <end position="94"/>
    </location>
</feature>
<dbReference type="Proteomes" id="UP000054248">
    <property type="component" value="Unassembled WGS sequence"/>
</dbReference>